<dbReference type="InterPro" id="IPR009880">
    <property type="entry name" value="Glyoxal_oxidase_N"/>
</dbReference>
<reference evidence="5" key="1">
    <citation type="journal article" date="2014" name="Proc. Natl. Acad. Sci. U.S.A.">
        <title>Extensive sampling of basidiomycete genomes demonstrates inadequacy of the white-rot/brown-rot paradigm for wood decay fungi.</title>
        <authorList>
            <person name="Riley R."/>
            <person name="Salamov A.A."/>
            <person name="Brown D.W."/>
            <person name="Nagy L.G."/>
            <person name="Floudas D."/>
            <person name="Held B.W."/>
            <person name="Levasseur A."/>
            <person name="Lombard V."/>
            <person name="Morin E."/>
            <person name="Otillar R."/>
            <person name="Lindquist E.A."/>
            <person name="Sun H."/>
            <person name="LaButti K.M."/>
            <person name="Schmutz J."/>
            <person name="Jabbour D."/>
            <person name="Luo H."/>
            <person name="Baker S.E."/>
            <person name="Pisabarro A.G."/>
            <person name="Walton J.D."/>
            <person name="Blanchette R.A."/>
            <person name="Henrissat B."/>
            <person name="Martin F."/>
            <person name="Cullen D."/>
            <person name="Hibbett D.S."/>
            <person name="Grigoriev I.V."/>
        </authorList>
    </citation>
    <scope>NUCLEOTIDE SEQUENCE [LARGE SCALE GENOMIC DNA]</scope>
    <source>
        <strain evidence="5">CBS 339.88</strain>
    </source>
</reference>
<evidence type="ECO:0000256" key="1">
    <source>
        <dbReference type="ARBA" id="ARBA00022729"/>
    </source>
</evidence>
<dbReference type="Pfam" id="PF09118">
    <property type="entry name" value="GO-like_E_set"/>
    <property type="match status" value="1"/>
</dbReference>
<dbReference type="Proteomes" id="UP000027222">
    <property type="component" value="Unassembled WGS sequence"/>
</dbReference>
<dbReference type="InterPro" id="IPR037293">
    <property type="entry name" value="Gal_Oxidase_central_sf"/>
</dbReference>
<dbReference type="InterPro" id="IPR011043">
    <property type="entry name" value="Gal_Oxase/kelch_b-propeller"/>
</dbReference>
<name>A0A067SEA1_GALM3</name>
<dbReference type="Gene3D" id="2.60.40.10">
    <property type="entry name" value="Immunoglobulins"/>
    <property type="match status" value="1"/>
</dbReference>
<evidence type="ECO:0000313" key="5">
    <source>
        <dbReference type="Proteomes" id="UP000027222"/>
    </source>
</evidence>
<dbReference type="InterPro" id="IPR015202">
    <property type="entry name" value="GO-like_E_set"/>
</dbReference>
<dbReference type="AlphaFoldDB" id="A0A067SEA1"/>
<evidence type="ECO:0000259" key="2">
    <source>
        <dbReference type="Pfam" id="PF07250"/>
    </source>
</evidence>
<dbReference type="PANTHER" id="PTHR32208">
    <property type="entry name" value="SECRETED PROTEIN-RELATED"/>
    <property type="match status" value="1"/>
</dbReference>
<accession>A0A067SEA1</accession>
<dbReference type="OrthoDB" id="2019572at2759"/>
<protein>
    <recommendedName>
        <fullName evidence="6">Galactose oxidase-like Early set domain-containing protein</fullName>
    </recommendedName>
</protein>
<organism evidence="4 5">
    <name type="scientific">Galerina marginata (strain CBS 339.88)</name>
    <dbReference type="NCBI Taxonomy" id="685588"/>
    <lineage>
        <taxon>Eukaryota</taxon>
        <taxon>Fungi</taxon>
        <taxon>Dikarya</taxon>
        <taxon>Basidiomycota</taxon>
        <taxon>Agaricomycotina</taxon>
        <taxon>Agaricomycetes</taxon>
        <taxon>Agaricomycetidae</taxon>
        <taxon>Agaricales</taxon>
        <taxon>Agaricineae</taxon>
        <taxon>Strophariaceae</taxon>
        <taxon>Galerina</taxon>
    </lineage>
</organism>
<feature type="domain" description="Glyoxal oxidase N-terminal" evidence="2">
    <location>
        <begin position="65"/>
        <end position="435"/>
    </location>
</feature>
<dbReference type="SUPFAM" id="SSF50965">
    <property type="entry name" value="Galactose oxidase, central domain"/>
    <property type="match status" value="1"/>
</dbReference>
<dbReference type="Gene3D" id="2.130.10.80">
    <property type="entry name" value="Galactose oxidase/kelch, beta-propeller"/>
    <property type="match status" value="1"/>
</dbReference>
<proteinExistence type="predicted"/>
<dbReference type="InterPro" id="IPR013783">
    <property type="entry name" value="Ig-like_fold"/>
</dbReference>
<dbReference type="STRING" id="685588.A0A067SEA1"/>
<sequence>MRYSHAAFSLALSVGSVASAGAGWQFVQNGTSGVLALEAIFVSPTLAIFFDRAANDPLMIDGHSAWGALWNMETNTASPLRVVSDTFCASGGFLSNGTMVSVGGHIPANPAAVDGRMAIRIFEPCADPAGVNCTLFEDPETLHLEETRWYPSSLRIFDGSLMVVGGIHERTPFYNTDPVNNFEFFPPKDGGVPRPSAFLQRSLPTNLFPRVFGLPDGRVLMVANNQTIIYDIEKKTETILPDIPNGVRVTNPFDGTATLLPLSPPLFIPEVLVCGGSATNDQIQPANLSSQDPASSQCSRMTITPEGIKKGWEVEHMLEPRIMPEMILLPNGEVIITNGGRTGYAAFGTVPDAVGNQSNADHPVFTPSLYTPSAPLGKRISNKGLPTTNIARLYHSVVSLTPQGNILIAGSNPNGQVVNGTEFATEFRVEYLNPPSMSVERPVLSNVPTKISFNKRFTITVSIPRNLPAASIKVALMDLGFSSHAFHSSSRLVFMDATLSPDRKSLSILSPPNNRVYPPGPAYIFLTVDDVTSAGAHVMVGSGAPPPVADQGIKLPPIL</sequence>
<keyword evidence="5" id="KW-1185">Reference proteome</keyword>
<gene>
    <name evidence="4" type="ORF">GALMADRAFT_161171</name>
</gene>
<feature type="domain" description="Galactose oxidase-like Early set" evidence="3">
    <location>
        <begin position="441"/>
        <end position="540"/>
    </location>
</feature>
<keyword evidence="1" id="KW-0732">Signal</keyword>
<evidence type="ECO:0000259" key="3">
    <source>
        <dbReference type="Pfam" id="PF09118"/>
    </source>
</evidence>
<dbReference type="Pfam" id="PF07250">
    <property type="entry name" value="Glyoxal_oxid_N"/>
    <property type="match status" value="1"/>
</dbReference>
<dbReference type="EMBL" id="KL142409">
    <property type="protein sequence ID" value="KDR68322.1"/>
    <property type="molecule type" value="Genomic_DNA"/>
</dbReference>
<dbReference type="PANTHER" id="PTHR32208:SF96">
    <property type="entry name" value="GLYOXAL OXIDASE"/>
    <property type="match status" value="1"/>
</dbReference>
<evidence type="ECO:0000313" key="4">
    <source>
        <dbReference type="EMBL" id="KDR68322.1"/>
    </source>
</evidence>
<dbReference type="SUPFAM" id="SSF81296">
    <property type="entry name" value="E set domains"/>
    <property type="match status" value="1"/>
</dbReference>
<evidence type="ECO:0008006" key="6">
    <source>
        <dbReference type="Google" id="ProtNLM"/>
    </source>
</evidence>
<dbReference type="HOGENOM" id="CLU_009630_2_1_1"/>
<dbReference type="InterPro" id="IPR014756">
    <property type="entry name" value="Ig_E-set"/>
</dbReference>